<dbReference type="GO" id="GO:0005785">
    <property type="term" value="C:signal recognition particle receptor complex"/>
    <property type="evidence" value="ECO:0007669"/>
    <property type="project" value="InterPro"/>
</dbReference>
<dbReference type="GO" id="GO:0005047">
    <property type="term" value="F:signal recognition particle binding"/>
    <property type="evidence" value="ECO:0007669"/>
    <property type="project" value="InterPro"/>
</dbReference>
<dbReference type="InterPro" id="IPR042101">
    <property type="entry name" value="SRP54_N_sf"/>
</dbReference>
<feature type="region of interest" description="Disordered" evidence="8">
    <location>
        <begin position="282"/>
        <end position="302"/>
    </location>
</feature>
<dbReference type="SMART" id="SM00962">
    <property type="entry name" value="SRP54"/>
    <property type="match status" value="1"/>
</dbReference>
<dbReference type="InterPro" id="IPR000897">
    <property type="entry name" value="SRP54_GTPase_dom"/>
</dbReference>
<dbReference type="InterPro" id="IPR027417">
    <property type="entry name" value="P-loop_NTPase"/>
</dbReference>
<dbReference type="GO" id="GO:0006886">
    <property type="term" value="P:intracellular protein transport"/>
    <property type="evidence" value="ECO:0007669"/>
    <property type="project" value="InterPro"/>
</dbReference>
<evidence type="ECO:0000256" key="8">
    <source>
        <dbReference type="SAM" id="MobiDB-lite"/>
    </source>
</evidence>
<dbReference type="Proteomes" id="UP000053201">
    <property type="component" value="Unassembled WGS sequence"/>
</dbReference>
<dbReference type="OrthoDB" id="1727884at2759"/>
<evidence type="ECO:0000256" key="2">
    <source>
        <dbReference type="ARBA" id="ARBA00008531"/>
    </source>
</evidence>
<evidence type="ECO:0000259" key="9">
    <source>
        <dbReference type="PROSITE" id="PS00300"/>
    </source>
</evidence>
<keyword evidence="5" id="KW-0342">GTP-binding</keyword>
<evidence type="ECO:0000256" key="5">
    <source>
        <dbReference type="ARBA" id="ARBA00023134"/>
    </source>
</evidence>
<evidence type="ECO:0000313" key="10">
    <source>
        <dbReference type="EMBL" id="KND01974.1"/>
    </source>
</evidence>
<dbReference type="SUPFAM" id="SSF52540">
    <property type="entry name" value="P-loop containing nucleoside triphosphate hydrolases"/>
    <property type="match status" value="1"/>
</dbReference>
<dbReference type="GO" id="GO:0003924">
    <property type="term" value="F:GTPase activity"/>
    <property type="evidence" value="ECO:0007669"/>
    <property type="project" value="InterPro"/>
</dbReference>
<evidence type="ECO:0000256" key="7">
    <source>
        <dbReference type="ARBA" id="ARBA00023170"/>
    </source>
</evidence>
<keyword evidence="4" id="KW-0256">Endoplasmic reticulum</keyword>
<dbReference type="PANTHER" id="PTHR43134">
    <property type="entry name" value="SIGNAL RECOGNITION PARTICLE RECEPTOR SUBUNIT ALPHA"/>
    <property type="match status" value="1"/>
</dbReference>
<accession>A0A0L0HMC2</accession>
<dbReference type="AlphaFoldDB" id="A0A0L0HMC2"/>
<dbReference type="SUPFAM" id="SSF47364">
    <property type="entry name" value="Domain of the SRP/SRP receptor G-proteins"/>
    <property type="match status" value="1"/>
</dbReference>
<dbReference type="InterPro" id="IPR013822">
    <property type="entry name" value="Signal_recog_particl_SRP54_hlx"/>
</dbReference>
<feature type="compositionally biased region" description="Polar residues" evidence="8">
    <location>
        <begin position="143"/>
        <end position="152"/>
    </location>
</feature>
<evidence type="ECO:0000256" key="6">
    <source>
        <dbReference type="ARBA" id="ARBA00023136"/>
    </source>
</evidence>
<evidence type="ECO:0000256" key="1">
    <source>
        <dbReference type="ARBA" id="ARBA00004397"/>
    </source>
</evidence>
<dbReference type="SMART" id="SM00382">
    <property type="entry name" value="AAA"/>
    <property type="match status" value="1"/>
</dbReference>
<dbReference type="GeneID" id="27686062"/>
<dbReference type="Pfam" id="PF00448">
    <property type="entry name" value="SRP54"/>
    <property type="match status" value="1"/>
</dbReference>
<dbReference type="FunCoup" id="A0A0L0HMC2">
    <property type="interactions" value="316"/>
</dbReference>
<keyword evidence="11" id="KW-1185">Reference proteome</keyword>
<dbReference type="Gene3D" id="3.30.450.60">
    <property type="match status" value="1"/>
</dbReference>
<keyword evidence="3" id="KW-0547">Nucleotide-binding</keyword>
<dbReference type="InParanoid" id="A0A0L0HMC2"/>
<dbReference type="InterPro" id="IPR011012">
    <property type="entry name" value="Longin-like_dom_sf"/>
</dbReference>
<evidence type="ECO:0000256" key="4">
    <source>
        <dbReference type="ARBA" id="ARBA00022824"/>
    </source>
</evidence>
<dbReference type="CDD" id="cd14826">
    <property type="entry name" value="SR_alpha_SRX"/>
    <property type="match status" value="1"/>
</dbReference>
<dbReference type="VEuPathDB" id="FungiDB:SPPG_02481"/>
<feature type="compositionally biased region" description="Acidic residues" evidence="8">
    <location>
        <begin position="285"/>
        <end position="294"/>
    </location>
</feature>
<dbReference type="SUPFAM" id="SSF64356">
    <property type="entry name" value="SNARE-like"/>
    <property type="match status" value="1"/>
</dbReference>
<keyword evidence="6" id="KW-0472">Membrane</keyword>
<sequence>MLDAVTVLTKGGLVLWSKAYTDIRGPQNPIDSLIRDVLIEEKASSDGYVKDNWRVKWTFANELGLIFVIVYQKILQLAYIDELLEAFKRLFCKDYASKIATPDILNSYDDFEQKFDTLLAALEADELKAKKSKGPRKFEDTKGYQNTLAGSKNTDKDTSSAQLAPEDTDSESHSSKSVGDSLDEKLNALGLTGRRGAKGKRRGGKTSGGSRNASQESSPVEGRKSVKASRTWVGGVAGSTTSGNLDYSDSKEPTSVVPSGDLVGTALGSRTADGLYDALEMDERPSDDENDETTESTSTKPKGILSFFQNLTSAKVLKREDLEPIMAKMREHMVNKNVAADVADHLSESVLQGLTGQKIGAFSSLTSAVKSQMESALRRILTPRTSTDVLRDIFSAQQSGRPYTITFVGVNGVGKSTNLSKVCFWLLQNNLKVLIAACDTFRSGAVEQLRVHERNLRIVRPGAIVELFDRGYGKDPAGIAKDAIAYAKNNHFDVVLIDTAGRMQDNEPLMRALAKLVAVNNPDKVIFVGEALVGNEAVDQLTKFNQALKDFSGLSNPRQIDGMILTKFDTIDDKVGAALSMTYITGQPILFVGTGQTYTDLRKMNVRSIVNSLLAK</sequence>
<dbReference type="eggNOG" id="KOG0781">
    <property type="taxonomic scope" value="Eukaryota"/>
</dbReference>
<feature type="compositionally biased region" description="Basic residues" evidence="8">
    <location>
        <begin position="195"/>
        <end position="204"/>
    </location>
</feature>
<dbReference type="RefSeq" id="XP_016610013.1">
    <property type="nucleotide sequence ID" value="XM_016750768.1"/>
</dbReference>
<dbReference type="CDD" id="cd17876">
    <property type="entry name" value="SRalpha_C"/>
    <property type="match status" value="1"/>
</dbReference>
<comment type="similarity">
    <text evidence="2">Belongs to the GTP-binding SRP family.</text>
</comment>
<feature type="domain" description="SRP54-type proteins GTP-binding" evidence="9">
    <location>
        <begin position="588"/>
        <end position="601"/>
    </location>
</feature>
<dbReference type="InterPro" id="IPR003593">
    <property type="entry name" value="AAA+_ATPase"/>
</dbReference>
<dbReference type="Gene3D" id="3.40.50.300">
    <property type="entry name" value="P-loop containing nucleotide triphosphate hydrolases"/>
    <property type="match status" value="1"/>
</dbReference>
<dbReference type="OMA" id="HLGWIDK"/>
<dbReference type="Pfam" id="PF04086">
    <property type="entry name" value="SRP-alpha_N"/>
    <property type="match status" value="1"/>
</dbReference>
<proteinExistence type="inferred from homology"/>
<dbReference type="STRING" id="645134.A0A0L0HMC2"/>
<protein>
    <recommendedName>
        <fullName evidence="9">SRP54-type proteins GTP-binding domain-containing protein</fullName>
    </recommendedName>
</protein>
<evidence type="ECO:0000256" key="3">
    <source>
        <dbReference type="ARBA" id="ARBA00022741"/>
    </source>
</evidence>
<dbReference type="Pfam" id="PF02881">
    <property type="entry name" value="SRP54_N"/>
    <property type="match status" value="1"/>
</dbReference>
<dbReference type="InterPro" id="IPR036225">
    <property type="entry name" value="SRP/SRP_N"/>
</dbReference>
<dbReference type="FunFam" id="3.40.50.300:FF:000188">
    <property type="entry name" value="signal recognition particle receptor subunit alpha"/>
    <property type="match status" value="1"/>
</dbReference>
<name>A0A0L0HMC2_SPIPD</name>
<feature type="compositionally biased region" description="Polar residues" evidence="8">
    <location>
        <begin position="238"/>
        <end position="247"/>
    </location>
</feature>
<dbReference type="PROSITE" id="PS00300">
    <property type="entry name" value="SRP54"/>
    <property type="match status" value="1"/>
</dbReference>
<dbReference type="GO" id="GO:0006614">
    <property type="term" value="P:SRP-dependent cotranslational protein targeting to membrane"/>
    <property type="evidence" value="ECO:0007669"/>
    <property type="project" value="InterPro"/>
</dbReference>
<feature type="region of interest" description="Disordered" evidence="8">
    <location>
        <begin position="131"/>
        <end position="267"/>
    </location>
</feature>
<dbReference type="EMBL" id="KQ257453">
    <property type="protein sequence ID" value="KND01974.1"/>
    <property type="molecule type" value="Genomic_DNA"/>
</dbReference>
<evidence type="ECO:0000313" key="11">
    <source>
        <dbReference type="Proteomes" id="UP000053201"/>
    </source>
</evidence>
<dbReference type="GO" id="GO:0005525">
    <property type="term" value="F:GTP binding"/>
    <property type="evidence" value="ECO:0007669"/>
    <property type="project" value="UniProtKB-KW"/>
</dbReference>
<dbReference type="Gene3D" id="1.20.120.140">
    <property type="entry name" value="Signal recognition particle SRP54, nucleotide-binding domain"/>
    <property type="match status" value="1"/>
</dbReference>
<keyword evidence="7" id="KW-0675">Receptor</keyword>
<dbReference type="PANTHER" id="PTHR43134:SF1">
    <property type="entry name" value="SIGNAL RECOGNITION PARTICLE RECEPTOR SUBUNIT ALPHA"/>
    <property type="match status" value="1"/>
</dbReference>
<reference evidence="10 11" key="1">
    <citation type="submission" date="2009-08" db="EMBL/GenBank/DDBJ databases">
        <title>The Genome Sequence of Spizellomyces punctatus strain DAOM BR117.</title>
        <authorList>
            <consortium name="The Broad Institute Genome Sequencing Platform"/>
            <person name="Russ C."/>
            <person name="Cuomo C."/>
            <person name="Shea T."/>
            <person name="Young S.K."/>
            <person name="Zeng Q."/>
            <person name="Koehrsen M."/>
            <person name="Haas B."/>
            <person name="Borodovsky M."/>
            <person name="Guigo R."/>
            <person name="Alvarado L."/>
            <person name="Berlin A."/>
            <person name="Bochicchio J."/>
            <person name="Borenstein D."/>
            <person name="Chapman S."/>
            <person name="Chen Z."/>
            <person name="Engels R."/>
            <person name="Freedman E."/>
            <person name="Gellesch M."/>
            <person name="Goldberg J."/>
            <person name="Griggs A."/>
            <person name="Gujja S."/>
            <person name="Heiman D."/>
            <person name="Hepburn T."/>
            <person name="Howarth C."/>
            <person name="Jen D."/>
            <person name="Larson L."/>
            <person name="Lewis B."/>
            <person name="Mehta T."/>
            <person name="Park D."/>
            <person name="Pearson M."/>
            <person name="Roberts A."/>
            <person name="Saif S."/>
            <person name="Shenoy N."/>
            <person name="Sisk P."/>
            <person name="Stolte C."/>
            <person name="Sykes S."/>
            <person name="Thomson T."/>
            <person name="Walk T."/>
            <person name="White J."/>
            <person name="Yandava C."/>
            <person name="Burger G."/>
            <person name="Gray M.W."/>
            <person name="Holland P.W.H."/>
            <person name="King N."/>
            <person name="Lang F.B.F."/>
            <person name="Roger A.J."/>
            <person name="Ruiz-Trillo I."/>
            <person name="Lander E."/>
            <person name="Nusbaum C."/>
        </authorList>
    </citation>
    <scope>NUCLEOTIDE SEQUENCE [LARGE SCALE GENOMIC DNA]</scope>
    <source>
        <strain evidence="10 11">DAOM BR117</strain>
    </source>
</reference>
<gene>
    <name evidence="10" type="ORF">SPPG_02481</name>
</gene>
<comment type="subcellular location">
    <subcellularLocation>
        <location evidence="1">Endoplasmic reticulum membrane</location>
        <topology evidence="1">Peripheral membrane protein</topology>
        <orientation evidence="1">Cytoplasmic side</orientation>
    </subcellularLocation>
</comment>
<dbReference type="InterPro" id="IPR007222">
    <property type="entry name" value="Sig_recog_particle_rcpt_asu_N"/>
</dbReference>
<organism evidence="10 11">
    <name type="scientific">Spizellomyces punctatus (strain DAOM BR117)</name>
    <dbReference type="NCBI Taxonomy" id="645134"/>
    <lineage>
        <taxon>Eukaryota</taxon>
        <taxon>Fungi</taxon>
        <taxon>Fungi incertae sedis</taxon>
        <taxon>Chytridiomycota</taxon>
        <taxon>Chytridiomycota incertae sedis</taxon>
        <taxon>Chytridiomycetes</taxon>
        <taxon>Spizellomycetales</taxon>
        <taxon>Spizellomycetaceae</taxon>
        <taxon>Spizellomyces</taxon>
    </lineage>
</organism>